<comment type="caution">
    <text evidence="1">The sequence shown here is derived from an EMBL/GenBank/DDBJ whole genome shotgun (WGS) entry which is preliminary data.</text>
</comment>
<name>A0A644XDN8_9ZZZZ</name>
<evidence type="ECO:0000313" key="1">
    <source>
        <dbReference type="EMBL" id="MPM14302.1"/>
    </source>
</evidence>
<dbReference type="AlphaFoldDB" id="A0A644XDN8"/>
<protein>
    <submittedName>
        <fullName evidence="1">Uncharacterized protein</fullName>
    </submittedName>
</protein>
<sequence length="245" mass="27488">MPMTVDCYEKNEWGDTEDEPTELDNHTAAGYADHIVAALMRERLSTETERGLMHYYDKNDSVEQKVKSCNFTAEVRNGRLWGVAECQVTGELTPKELYTLKEYISGQASDGFGEGFEQREIKVGDRELYAHLWSSEDSWSIRTEQECFVQKLAEGLPELCFSTLPGTGDLICIKRGESGYYKSDWSTDSREENQELADYNNERLGVTAAQRQAMECGSMAGWSVPGADPKAYEPEGPKMGGMILA</sequence>
<organism evidence="1">
    <name type="scientific">bioreactor metagenome</name>
    <dbReference type="NCBI Taxonomy" id="1076179"/>
    <lineage>
        <taxon>unclassified sequences</taxon>
        <taxon>metagenomes</taxon>
        <taxon>ecological metagenomes</taxon>
    </lineage>
</organism>
<accession>A0A644XDN8</accession>
<proteinExistence type="predicted"/>
<dbReference type="EMBL" id="VSSQ01002256">
    <property type="protein sequence ID" value="MPM14302.1"/>
    <property type="molecule type" value="Genomic_DNA"/>
</dbReference>
<reference evidence="1" key="1">
    <citation type="submission" date="2019-08" db="EMBL/GenBank/DDBJ databases">
        <authorList>
            <person name="Kucharzyk K."/>
            <person name="Murdoch R.W."/>
            <person name="Higgins S."/>
            <person name="Loffler F."/>
        </authorList>
    </citation>
    <scope>NUCLEOTIDE SEQUENCE</scope>
</reference>
<gene>
    <name evidence="1" type="ORF">SDC9_60664</name>
</gene>